<dbReference type="PIRSF" id="PIRSF000777">
    <property type="entry name" value="RNA_polIII_C31"/>
    <property type="match status" value="1"/>
</dbReference>
<comment type="subunit">
    <text evidence="4">Component of the RNA polymerase III (Pol III) complex.</text>
</comment>
<evidence type="ECO:0000256" key="3">
    <source>
        <dbReference type="ARBA" id="ARBA00023242"/>
    </source>
</evidence>
<dbReference type="InParanoid" id="A0A165IQQ1"/>
<protein>
    <recommendedName>
        <fullName evidence="4">DNA-directed RNA polymerase III subunit</fullName>
    </recommendedName>
</protein>
<accession>A0A165IQQ1</accession>
<comment type="similarity">
    <text evidence="2 4">Belongs to the eukaryotic RPC7 RNA polymerase subunit family.</text>
</comment>
<dbReference type="AlphaFoldDB" id="A0A165IQQ1"/>
<gene>
    <name evidence="6" type="ORF">CALCODRAFT_515019</name>
</gene>
<feature type="region of interest" description="Disordered" evidence="5">
    <location>
        <begin position="1"/>
        <end position="39"/>
    </location>
</feature>
<dbReference type="PANTHER" id="PTHR15367">
    <property type="entry name" value="DNA-DIRECTED RNA POLYMERASE III"/>
    <property type="match status" value="1"/>
</dbReference>
<dbReference type="EMBL" id="KV423927">
    <property type="protein sequence ID" value="KZT60877.1"/>
    <property type="molecule type" value="Genomic_DNA"/>
</dbReference>
<evidence type="ECO:0000256" key="5">
    <source>
        <dbReference type="SAM" id="MobiDB-lite"/>
    </source>
</evidence>
<dbReference type="STRING" id="1353952.A0A165IQQ1"/>
<feature type="region of interest" description="Disordered" evidence="5">
    <location>
        <begin position="134"/>
        <end position="231"/>
    </location>
</feature>
<name>A0A165IQQ1_9BASI</name>
<proteinExistence type="inferred from homology"/>
<dbReference type="GO" id="GO:0006383">
    <property type="term" value="P:transcription by RNA polymerase III"/>
    <property type="evidence" value="ECO:0007669"/>
    <property type="project" value="UniProtKB-UniRule"/>
</dbReference>
<sequence length="231" mass="25559">MAMAGGRGGGGRGGRGGGFGRGRGRGTFGGPSLPPGLDFKDIQASMAAPSAQYPPMDVPNMTALDEKESRAVVHQVELINRLKESKYWIVEEETKRTNDVEHWYDGQKQKETKETKALKAEDFNPEFFPASLWDGYFNPTKKQKVVEPKKQKRKKKLDIDALAIDDKDGDAEGNDDDMEKDEEEQQEDYDVEDLEGDDDYEANYFDNGEADDDDDGNDDGDRGGGGGGDYD</sequence>
<evidence type="ECO:0000313" key="6">
    <source>
        <dbReference type="EMBL" id="KZT60877.1"/>
    </source>
</evidence>
<keyword evidence="3 4" id="KW-0539">Nucleus</keyword>
<dbReference type="OrthoDB" id="5377312at2759"/>
<dbReference type="PANTHER" id="PTHR15367:SF2">
    <property type="entry name" value="DNA-DIRECTED RNA POLYMERASE III SUBUNIT"/>
    <property type="match status" value="1"/>
</dbReference>
<reference evidence="6 7" key="1">
    <citation type="journal article" date="2016" name="Mol. Biol. Evol.">
        <title>Comparative Genomics of Early-Diverging Mushroom-Forming Fungi Provides Insights into the Origins of Lignocellulose Decay Capabilities.</title>
        <authorList>
            <person name="Nagy L.G."/>
            <person name="Riley R."/>
            <person name="Tritt A."/>
            <person name="Adam C."/>
            <person name="Daum C."/>
            <person name="Floudas D."/>
            <person name="Sun H."/>
            <person name="Yadav J.S."/>
            <person name="Pangilinan J."/>
            <person name="Larsson K.H."/>
            <person name="Matsuura K."/>
            <person name="Barry K."/>
            <person name="Labutti K."/>
            <person name="Kuo R."/>
            <person name="Ohm R.A."/>
            <person name="Bhattacharya S.S."/>
            <person name="Shirouzu T."/>
            <person name="Yoshinaga Y."/>
            <person name="Martin F.M."/>
            <person name="Grigoriev I.V."/>
            <person name="Hibbett D.S."/>
        </authorList>
    </citation>
    <scope>NUCLEOTIDE SEQUENCE [LARGE SCALE GENOMIC DNA]</scope>
    <source>
        <strain evidence="6 7">HHB12733</strain>
    </source>
</reference>
<comment type="function">
    <text evidence="4">DNA-dependent RNA polymerase catalyzes the transcription of DNA into RNA using the four ribonucleoside triphosphates as substrates. Specific peripheric component of RNA polymerase III which synthesizes small RNAs, such as 5S rRNA and tRNAs.</text>
</comment>
<feature type="compositionally biased region" description="Acidic residues" evidence="5">
    <location>
        <begin position="167"/>
        <end position="201"/>
    </location>
</feature>
<evidence type="ECO:0000256" key="2">
    <source>
        <dbReference type="ARBA" id="ARBA00008352"/>
    </source>
</evidence>
<feature type="compositionally biased region" description="Gly residues" evidence="5">
    <location>
        <begin position="1"/>
        <end position="29"/>
    </location>
</feature>
<evidence type="ECO:0000256" key="4">
    <source>
        <dbReference type="PIRNR" id="PIRNR000777"/>
    </source>
</evidence>
<dbReference type="GO" id="GO:0005666">
    <property type="term" value="C:RNA polymerase III complex"/>
    <property type="evidence" value="ECO:0007669"/>
    <property type="project" value="UniProtKB-UniRule"/>
</dbReference>
<dbReference type="Proteomes" id="UP000076842">
    <property type="component" value="Unassembled WGS sequence"/>
</dbReference>
<dbReference type="InterPro" id="IPR024661">
    <property type="entry name" value="RNA_pol_III_Rpc31"/>
</dbReference>
<evidence type="ECO:0000313" key="7">
    <source>
        <dbReference type="Proteomes" id="UP000076842"/>
    </source>
</evidence>
<comment type="subcellular location">
    <subcellularLocation>
        <location evidence="1 4">Nucleus</location>
    </subcellularLocation>
</comment>
<dbReference type="Pfam" id="PF11705">
    <property type="entry name" value="RNA_pol_3_Rpc31"/>
    <property type="match status" value="1"/>
</dbReference>
<feature type="compositionally biased region" description="Acidic residues" evidence="5">
    <location>
        <begin position="208"/>
        <end position="218"/>
    </location>
</feature>
<keyword evidence="7" id="KW-1185">Reference proteome</keyword>
<organism evidence="6 7">
    <name type="scientific">Calocera cornea HHB12733</name>
    <dbReference type="NCBI Taxonomy" id="1353952"/>
    <lineage>
        <taxon>Eukaryota</taxon>
        <taxon>Fungi</taxon>
        <taxon>Dikarya</taxon>
        <taxon>Basidiomycota</taxon>
        <taxon>Agaricomycotina</taxon>
        <taxon>Dacrymycetes</taxon>
        <taxon>Dacrymycetales</taxon>
        <taxon>Dacrymycetaceae</taxon>
        <taxon>Calocera</taxon>
    </lineage>
</organism>
<evidence type="ECO:0000256" key="1">
    <source>
        <dbReference type="ARBA" id="ARBA00004123"/>
    </source>
</evidence>